<reference evidence="2" key="1">
    <citation type="submission" date="2021-12" db="EMBL/GenBank/DDBJ databases">
        <authorList>
            <person name="Martin H S."/>
        </authorList>
    </citation>
    <scope>NUCLEOTIDE SEQUENCE</scope>
</reference>
<protein>
    <submittedName>
        <fullName evidence="2">Uncharacterized protein</fullName>
    </submittedName>
</protein>
<feature type="non-terminal residue" evidence="2">
    <location>
        <position position="160"/>
    </location>
</feature>
<dbReference type="OrthoDB" id="10068564at2759"/>
<dbReference type="EMBL" id="OV170228">
    <property type="protein sequence ID" value="CAH0729588.1"/>
    <property type="molecule type" value="Genomic_DNA"/>
</dbReference>
<keyword evidence="3" id="KW-1185">Reference proteome</keyword>
<evidence type="ECO:0000313" key="3">
    <source>
        <dbReference type="Proteomes" id="UP000838878"/>
    </source>
</evidence>
<proteinExistence type="predicted"/>
<accession>A0A8J9V0S7</accession>
<feature type="compositionally biased region" description="Basic residues" evidence="1">
    <location>
        <begin position="135"/>
        <end position="144"/>
    </location>
</feature>
<organism evidence="2 3">
    <name type="scientific">Brenthis ino</name>
    <name type="common">lesser marbled fritillary</name>
    <dbReference type="NCBI Taxonomy" id="405034"/>
    <lineage>
        <taxon>Eukaryota</taxon>
        <taxon>Metazoa</taxon>
        <taxon>Ecdysozoa</taxon>
        <taxon>Arthropoda</taxon>
        <taxon>Hexapoda</taxon>
        <taxon>Insecta</taxon>
        <taxon>Pterygota</taxon>
        <taxon>Neoptera</taxon>
        <taxon>Endopterygota</taxon>
        <taxon>Lepidoptera</taxon>
        <taxon>Glossata</taxon>
        <taxon>Ditrysia</taxon>
        <taxon>Papilionoidea</taxon>
        <taxon>Nymphalidae</taxon>
        <taxon>Heliconiinae</taxon>
        <taxon>Argynnini</taxon>
        <taxon>Brenthis</taxon>
    </lineage>
</organism>
<gene>
    <name evidence="2" type="ORF">BINO364_LOCUS14654</name>
</gene>
<dbReference type="Proteomes" id="UP000838878">
    <property type="component" value="Chromosome 8"/>
</dbReference>
<sequence length="160" mass="18636">MDRYRKYQTKEYADKRRHAQISDLTTGDKILIKQRKENKLTKLFSPEEHTVVSKKGNAVVAQSQDGKIIKRNSTHFQKVLDRDVGTLGTPDMNSNDLDEAENNHHPLGTKDTYLNDDKVSRNSQQPLDKEEQSNRPKRVHHTPPKYKDFLLRLMLNINNK</sequence>
<evidence type="ECO:0000313" key="2">
    <source>
        <dbReference type="EMBL" id="CAH0729588.1"/>
    </source>
</evidence>
<name>A0A8J9V0S7_9NEOP</name>
<feature type="region of interest" description="Disordered" evidence="1">
    <location>
        <begin position="81"/>
        <end position="145"/>
    </location>
</feature>
<evidence type="ECO:0000256" key="1">
    <source>
        <dbReference type="SAM" id="MobiDB-lite"/>
    </source>
</evidence>
<dbReference type="AlphaFoldDB" id="A0A8J9V0S7"/>